<keyword evidence="5" id="KW-1185">Reference proteome</keyword>
<dbReference type="SMART" id="SM00448">
    <property type="entry name" value="REC"/>
    <property type="match status" value="1"/>
</dbReference>
<feature type="region of interest" description="Disordered" evidence="2">
    <location>
        <begin position="1"/>
        <end position="25"/>
    </location>
</feature>
<dbReference type="EMBL" id="HG794546">
    <property type="protein sequence ID" value="CDK97232.1"/>
    <property type="molecule type" value="Genomic_DNA"/>
</dbReference>
<accession>V6EVW0</accession>
<dbReference type="PROSITE" id="PS50110">
    <property type="entry name" value="RESPONSE_REGULATORY"/>
    <property type="match status" value="1"/>
</dbReference>
<dbReference type="PANTHER" id="PTHR43228:SF1">
    <property type="entry name" value="TWO-COMPONENT RESPONSE REGULATOR ARR22"/>
    <property type="match status" value="1"/>
</dbReference>
<dbReference type="InterPro" id="IPR001789">
    <property type="entry name" value="Sig_transdc_resp-reg_receiver"/>
</dbReference>
<gene>
    <name evidence="4" type="ordered locus">MGMSRv2__0017</name>
</gene>
<evidence type="ECO:0000313" key="5">
    <source>
        <dbReference type="Proteomes" id="UP000018922"/>
    </source>
</evidence>
<keyword evidence="1" id="KW-0597">Phosphoprotein</keyword>
<feature type="modified residue" description="4-aspartylphosphate" evidence="1">
    <location>
        <position position="124"/>
    </location>
</feature>
<dbReference type="Pfam" id="PF00072">
    <property type="entry name" value="Response_reg"/>
    <property type="match status" value="1"/>
</dbReference>
<protein>
    <submittedName>
        <fullName evidence="4">CheY-like receiver</fullName>
    </submittedName>
</protein>
<evidence type="ECO:0000313" key="4">
    <source>
        <dbReference type="EMBL" id="CDK97232.1"/>
    </source>
</evidence>
<evidence type="ECO:0000256" key="2">
    <source>
        <dbReference type="SAM" id="MobiDB-lite"/>
    </source>
</evidence>
<dbReference type="STRING" id="1430440.MGMSRv2__0017"/>
<feature type="domain" description="Response regulatory" evidence="3">
    <location>
        <begin position="74"/>
        <end position="193"/>
    </location>
</feature>
<dbReference type="HOGENOM" id="CLU_1364844_0_0_5"/>
<evidence type="ECO:0000259" key="3">
    <source>
        <dbReference type="PROSITE" id="PS50110"/>
    </source>
</evidence>
<dbReference type="Proteomes" id="UP000018922">
    <property type="component" value="Chromosome I"/>
</dbReference>
<organism evidence="4 5">
    <name type="scientific">Magnetospirillum gryphiswaldense (strain DSM 6361 / JCM 21280 / NBRC 15271 / MSR-1)</name>
    <dbReference type="NCBI Taxonomy" id="431944"/>
    <lineage>
        <taxon>Bacteria</taxon>
        <taxon>Pseudomonadati</taxon>
        <taxon>Pseudomonadota</taxon>
        <taxon>Alphaproteobacteria</taxon>
        <taxon>Rhodospirillales</taxon>
        <taxon>Rhodospirillaceae</taxon>
        <taxon>Magnetospirillum</taxon>
    </lineage>
</organism>
<dbReference type="PANTHER" id="PTHR43228">
    <property type="entry name" value="TWO-COMPONENT RESPONSE REGULATOR"/>
    <property type="match status" value="1"/>
</dbReference>
<evidence type="ECO:0000256" key="1">
    <source>
        <dbReference type="PROSITE-ProRule" id="PRU00169"/>
    </source>
</evidence>
<dbReference type="eggNOG" id="COG0745">
    <property type="taxonomic scope" value="Bacteria"/>
</dbReference>
<sequence>MRPTHSGGDRRDQPPTADRPANIHGRQGVRGCRLCGWSRPFHGEAVLPQKPECRRGQGFGARGRAVTMAGAGRRAVVVEDDEQMRIIIRTVLEMLEITDIIEVGDGDAAVSALQGGNVDVVVMDWMMPGMNGFDCTRVIRSGAVVGLDPNVPIVMLTAVTGSAERRALEAGANIFLNKTASVRRLFAEIKGVLASSPHCP</sequence>
<name>V6EVW0_MAGGM</name>
<proteinExistence type="predicted"/>
<dbReference type="CDD" id="cd17546">
    <property type="entry name" value="REC_hyHK_CKI1_RcsC-like"/>
    <property type="match status" value="1"/>
</dbReference>
<dbReference type="GO" id="GO:0000160">
    <property type="term" value="P:phosphorelay signal transduction system"/>
    <property type="evidence" value="ECO:0007669"/>
    <property type="project" value="InterPro"/>
</dbReference>
<dbReference type="KEGG" id="mgy:MGMSRv2__0017"/>
<dbReference type="InterPro" id="IPR011006">
    <property type="entry name" value="CheY-like_superfamily"/>
</dbReference>
<dbReference type="AlphaFoldDB" id="V6EVW0"/>
<dbReference type="SUPFAM" id="SSF52172">
    <property type="entry name" value="CheY-like"/>
    <property type="match status" value="1"/>
</dbReference>
<dbReference type="Gene3D" id="3.40.50.2300">
    <property type="match status" value="1"/>
</dbReference>
<reference evidence="4 5" key="1">
    <citation type="journal article" date="2014" name="Genome Announc.">
        <title>Complete genome sequence of Magnetospirillum gryphiswaldense MSR-1.</title>
        <authorList>
            <person name="Wang X."/>
            <person name="Wang Q."/>
            <person name="Zhang W."/>
            <person name="Wang Y."/>
            <person name="Li L."/>
            <person name="Wen T."/>
            <person name="Zhang T."/>
            <person name="Zhang Y."/>
            <person name="Xu J."/>
            <person name="Hu J."/>
            <person name="Li S."/>
            <person name="Liu L."/>
            <person name="Liu J."/>
            <person name="Jiang W."/>
            <person name="Tian J."/>
            <person name="Li Y."/>
            <person name="Schuler D."/>
            <person name="Wang L."/>
            <person name="Li J."/>
        </authorList>
    </citation>
    <scope>NUCLEOTIDE SEQUENCE [LARGE SCALE GENOMIC DNA]</scope>
    <source>
        <strain evidence="5">DSM 6361 / JCM 21280 / NBRC 15271 / MSR-1</strain>
    </source>
</reference>
<dbReference type="InterPro" id="IPR052048">
    <property type="entry name" value="ST_Response_Regulator"/>
</dbReference>